<dbReference type="OrthoDB" id="7777054at2"/>
<name>A0A2T7FTT5_9RHOB</name>
<feature type="signal peptide" evidence="1">
    <location>
        <begin position="1"/>
        <end position="19"/>
    </location>
</feature>
<dbReference type="RefSeq" id="WP_108641773.1">
    <property type="nucleotide sequence ID" value="NZ_QCYG01000009.1"/>
</dbReference>
<accession>A0A2T7FTT5</accession>
<evidence type="ECO:0000313" key="3">
    <source>
        <dbReference type="Proteomes" id="UP000244817"/>
    </source>
</evidence>
<evidence type="ECO:0000256" key="1">
    <source>
        <dbReference type="SAM" id="SignalP"/>
    </source>
</evidence>
<gene>
    <name evidence="2" type="ORF">DC363_13890</name>
</gene>
<comment type="caution">
    <text evidence="2">The sequence shown here is derived from an EMBL/GenBank/DDBJ whole genome shotgun (WGS) entry which is preliminary data.</text>
</comment>
<organism evidence="2 3">
    <name type="scientific">Thalassorhabdomicrobium marinisediminis</name>
    <dbReference type="NCBI Taxonomy" id="2170577"/>
    <lineage>
        <taxon>Bacteria</taxon>
        <taxon>Pseudomonadati</taxon>
        <taxon>Pseudomonadota</taxon>
        <taxon>Alphaproteobacteria</taxon>
        <taxon>Rhodobacterales</taxon>
        <taxon>Paracoccaceae</taxon>
        <taxon>Thalassorhabdomicrobium</taxon>
    </lineage>
</organism>
<dbReference type="EMBL" id="QCYG01000009">
    <property type="protein sequence ID" value="PVA05573.1"/>
    <property type="molecule type" value="Genomic_DNA"/>
</dbReference>
<evidence type="ECO:0000313" key="2">
    <source>
        <dbReference type="EMBL" id="PVA05573.1"/>
    </source>
</evidence>
<dbReference type="AlphaFoldDB" id="A0A2T7FTT5"/>
<feature type="chain" id="PRO_5015439798" evidence="1">
    <location>
        <begin position="20"/>
        <end position="183"/>
    </location>
</feature>
<proteinExistence type="predicted"/>
<keyword evidence="1" id="KW-0732">Signal</keyword>
<reference evidence="2 3" key="1">
    <citation type="submission" date="2018-04" db="EMBL/GenBank/DDBJ databases">
        <title>Pelagivirga bohaiensis gen. nov., sp. nov., a bacterium isolated from the Bohai Sea.</title>
        <authorList>
            <person name="Ji X."/>
        </authorList>
    </citation>
    <scope>NUCLEOTIDE SEQUENCE [LARGE SCALE GENOMIC DNA]</scope>
    <source>
        <strain evidence="2 3">BH-SD16</strain>
    </source>
</reference>
<dbReference type="Proteomes" id="UP000244817">
    <property type="component" value="Unassembled WGS sequence"/>
</dbReference>
<protein>
    <submittedName>
        <fullName evidence="2">Uncharacterized protein</fullName>
    </submittedName>
</protein>
<keyword evidence="3" id="KW-1185">Reference proteome</keyword>
<sequence>MVRVILSALLIALANPVLAQQNTAIQNEICSETPRGSDRLDLRRIGPMLEGSWAEISKGIGMTMGVHRNEVEIVYDRMRNRLYLSSDGMQTELVPVRGGNRELRYDFTAQRAMPPEMFAIEPKLTEWAYVLGCDIDLAPQFSWQIGSGTRRADGIISFLSETDAIGTKWNSGRGAREVSLTKR</sequence>